<keyword evidence="7" id="KW-0407">Ion channel</keyword>
<evidence type="ECO:0000259" key="11">
    <source>
        <dbReference type="Pfam" id="PF18139"/>
    </source>
</evidence>
<feature type="transmembrane region" description="Helical" evidence="10">
    <location>
        <begin position="1240"/>
        <end position="1263"/>
    </location>
</feature>
<feature type="compositionally biased region" description="Basic and acidic residues" evidence="9">
    <location>
        <begin position="318"/>
        <end position="327"/>
    </location>
</feature>
<feature type="compositionally biased region" description="Basic and acidic residues" evidence="9">
    <location>
        <begin position="177"/>
        <end position="188"/>
    </location>
</feature>
<sequence>MDGTACHNRQDCMSQWTGLHVTIDGTACHHGGDCMSPWMGLHVTMDWTACYHRRDCMPPWRGLHGTMEGTACHHRRDCMPPWKGLHATIDGTACHHGGDCMPQWMGLYVTIDGTACHHVIKVRMSPENTDHETSEFALEYVQSPSQPCMSPSRSIHGHITPVAMGTDSSPIRRLKRKDAEHPPARVERELSDAYIESISRTPRYELGRHNTYDDILQQMSTEDPFKGNYQPSGKSPVMERSRAPQPRQRETVSRKENLNKENDDIDRFKKKNGKKRRRKKEDDSGERLVNGGYESRTNKAYTGDGDSLKSNDTFTVQGERRSRADSWAKEIRSSVTNLAGPILKKMPSKIKSVSESNKGRDNMYSKQEQMDNYVRLGPDSDLEMVWDLMTKHWHLPIPKLLISVTGGAQRFDLNHRLKQVFKRGLINAATTTGAWIITGGTATGVMQFVGEAVQDQISSGIKGENNVVAIGIATWGCIANREALDGEDLEEGQVNPRLFPAHYMEEDVSEIQGRDVPLDHNHTHFLLVDDGTEGKFGGEIEFRSMLERYVSEKVETGVAETQSVNVPVVQLVLEGGVGTMKTVMQAVQQNIPVLILEGSGRAADFISFGYNLSKDPRNDEMSRFGNDFDEEMKIFAEDNFALKPSDDRQKKIAELMRQLKGTLEKRKLVNIFSINQADTKDIDRAILYALLKANKTNANAQLSLALAWNRCDIARHEIFTQENRQYWKKMNKIYHGFGKTNIPLYDAMFTALVQDRTDFVQLFLENGVSLRKFLSVDTLWNLYGNSLKDTSDTMAQLVANLIVYLKQSWGAYLACQDTRASVVDSELLPSIGRLIVHLMGDENINPYHHTGESFIVNIHQPELKWLAGNHENRMNKSGTLTARRSNTLNGKQFFKPRRNDNWCDFTDSTHELFIFAILLNRRELGKMMWKVGQDQLGAALVACAILKGLSKVADDEEELELSIDLLDHAKDKLMAHQLLVRRLENYGATTVFSLADTHTLMKFMGHTSCQTKLNLIWKGRMALYTQTWKICLSLLFPFFVPSIKFTTSDSVLDTEDGSVEDYDDIDEGEEEVVQKKEDIHVISNKVMPNNKGQTEDEIFVRAKSRRKHKPHKKLYKVQMFGETRKGAIGMLDAFYYFYTAPVSVFTINTVSYLVFLALFSYFVLVDLQEFTSPFEYIIWGWTVTMFLEEIRQLVASDRRSLLYKMRSWSGSLWNRFDLSMYLIFILSVILRFTLSGKDFVYVRIFYSITVAMYFLRFMQVFFVEKNIGPKVIMIKNMANLFPNSPANWRLLKNVLYIPYWQMYGELFLEDMEGEPPAQCTNDENVWRAAGGANRCPEQIALVPLLAAVYLILTNILLVNLLIAMFSYTFQVVQDKSEQVWRYYRYSLVHEFYNRPVFCPPFIILSHCYRLIIYCCRKGCGMGKYKNEFKLKLDEKDNTRLRLFVRSATECYLTTTMQAEREELGNKVSNTANRLEKVIEELDNIKESVKLRPSPILDENRRQSIAVSSSVGQLQGQIDNLSQRMGETSSQMSQIMLMLETVIKQQKKTPHLDISEVHAGCTYFDFRAELNEGGLQSQLFVFLHIGWEIDLENVSTVFNLNNNI</sequence>
<evidence type="ECO:0000256" key="1">
    <source>
        <dbReference type="ARBA" id="ARBA00004141"/>
    </source>
</evidence>
<accession>A0ABY7DGA7</accession>
<keyword evidence="3 10" id="KW-0812">Transmembrane</keyword>
<evidence type="ECO:0000256" key="5">
    <source>
        <dbReference type="ARBA" id="ARBA00023065"/>
    </source>
</evidence>
<evidence type="ECO:0000256" key="8">
    <source>
        <dbReference type="SAM" id="Coils"/>
    </source>
</evidence>
<evidence type="ECO:0000256" key="10">
    <source>
        <dbReference type="SAM" id="Phobius"/>
    </source>
</evidence>
<dbReference type="InterPro" id="IPR057366">
    <property type="entry name" value="TRPM-like"/>
</dbReference>
<keyword evidence="6 10" id="KW-0472">Membrane</keyword>
<evidence type="ECO:0000313" key="13">
    <source>
        <dbReference type="EMBL" id="WAQ96697.1"/>
    </source>
</evidence>
<feature type="domain" description="TRPM-like" evidence="12">
    <location>
        <begin position="744"/>
        <end position="1006"/>
    </location>
</feature>
<dbReference type="EMBL" id="CP111013">
    <property type="protein sequence ID" value="WAQ96697.1"/>
    <property type="molecule type" value="Genomic_DNA"/>
</dbReference>
<evidence type="ECO:0000256" key="2">
    <source>
        <dbReference type="ARBA" id="ARBA00022448"/>
    </source>
</evidence>
<feature type="transmembrane region" description="Helical" evidence="10">
    <location>
        <begin position="1344"/>
        <end position="1369"/>
    </location>
</feature>
<keyword evidence="5" id="KW-0406">Ion transport</keyword>
<evidence type="ECO:0000256" key="4">
    <source>
        <dbReference type="ARBA" id="ARBA00022989"/>
    </source>
</evidence>
<dbReference type="Proteomes" id="UP001164746">
    <property type="component" value="Chromosome 2"/>
</dbReference>
<feature type="region of interest" description="Disordered" evidence="9">
    <location>
        <begin position="147"/>
        <end position="188"/>
    </location>
</feature>
<feature type="compositionally biased region" description="Basic and acidic residues" evidence="9">
    <location>
        <begin position="237"/>
        <end position="267"/>
    </location>
</feature>
<keyword evidence="4 10" id="KW-1133">Transmembrane helix</keyword>
<keyword evidence="2" id="KW-0813">Transport</keyword>
<organism evidence="13 14">
    <name type="scientific">Mya arenaria</name>
    <name type="common">Soft-shell clam</name>
    <dbReference type="NCBI Taxonomy" id="6604"/>
    <lineage>
        <taxon>Eukaryota</taxon>
        <taxon>Metazoa</taxon>
        <taxon>Spiralia</taxon>
        <taxon>Lophotrochozoa</taxon>
        <taxon>Mollusca</taxon>
        <taxon>Bivalvia</taxon>
        <taxon>Autobranchia</taxon>
        <taxon>Heteroconchia</taxon>
        <taxon>Euheterodonta</taxon>
        <taxon>Imparidentia</taxon>
        <taxon>Neoheterodontei</taxon>
        <taxon>Myida</taxon>
        <taxon>Myoidea</taxon>
        <taxon>Myidae</taxon>
        <taxon>Mya</taxon>
    </lineage>
</organism>
<dbReference type="InterPro" id="IPR041491">
    <property type="entry name" value="TRPM_SLOG"/>
</dbReference>
<dbReference type="Gene3D" id="3.40.50.450">
    <property type="match status" value="1"/>
</dbReference>
<proteinExistence type="predicted"/>
<feature type="compositionally biased region" description="Basic residues" evidence="9">
    <location>
        <begin position="268"/>
        <end position="279"/>
    </location>
</feature>
<evidence type="ECO:0000313" key="14">
    <source>
        <dbReference type="Proteomes" id="UP001164746"/>
    </source>
</evidence>
<evidence type="ECO:0000256" key="9">
    <source>
        <dbReference type="SAM" id="MobiDB-lite"/>
    </source>
</evidence>
<evidence type="ECO:0000256" key="3">
    <source>
        <dbReference type="ARBA" id="ARBA00022692"/>
    </source>
</evidence>
<feature type="coiled-coil region" evidence="8">
    <location>
        <begin position="1460"/>
        <end position="1491"/>
    </location>
</feature>
<keyword evidence="14" id="KW-1185">Reference proteome</keyword>
<comment type="subcellular location">
    <subcellularLocation>
        <location evidence="1">Membrane</location>
        <topology evidence="1">Multi-pass membrane protein</topology>
    </subcellularLocation>
</comment>
<feature type="region of interest" description="Disordered" evidence="9">
    <location>
        <begin position="222"/>
        <end position="327"/>
    </location>
</feature>
<dbReference type="Pfam" id="PF18139">
    <property type="entry name" value="LSDAT_euk"/>
    <property type="match status" value="1"/>
</dbReference>
<evidence type="ECO:0000256" key="6">
    <source>
        <dbReference type="ARBA" id="ARBA00023136"/>
    </source>
</evidence>
<dbReference type="Pfam" id="PF25508">
    <property type="entry name" value="TRPM2"/>
    <property type="match status" value="1"/>
</dbReference>
<protein>
    <submittedName>
        <fullName evidence="13">TMP2L-like protein</fullName>
    </submittedName>
</protein>
<evidence type="ECO:0000259" key="12">
    <source>
        <dbReference type="Pfam" id="PF25508"/>
    </source>
</evidence>
<feature type="transmembrane region" description="Helical" evidence="10">
    <location>
        <begin position="1134"/>
        <end position="1164"/>
    </location>
</feature>
<dbReference type="InterPro" id="IPR050927">
    <property type="entry name" value="TRPM"/>
</dbReference>
<dbReference type="PANTHER" id="PTHR13800:SF12">
    <property type="entry name" value="TRANSIENT RECEPTOR POTENTIAL CATION CHANNEL SUBFAMILY M MEMBER-LIKE 2"/>
    <property type="match status" value="1"/>
</dbReference>
<name>A0ABY7DGA7_MYAAR</name>
<feature type="domain" description="TRPM SLOG" evidence="11">
    <location>
        <begin position="372"/>
        <end position="644"/>
    </location>
</feature>
<reference evidence="13" key="1">
    <citation type="submission" date="2022-11" db="EMBL/GenBank/DDBJ databases">
        <title>Centuries of genome instability and evolution in soft-shell clam transmissible cancer (bioRxiv).</title>
        <authorList>
            <person name="Hart S.F.M."/>
            <person name="Yonemitsu M.A."/>
            <person name="Giersch R.M."/>
            <person name="Beal B.F."/>
            <person name="Arriagada G."/>
            <person name="Davis B.W."/>
            <person name="Ostrander E.A."/>
            <person name="Goff S.P."/>
            <person name="Metzger M.J."/>
        </authorList>
    </citation>
    <scope>NUCLEOTIDE SEQUENCE</scope>
    <source>
        <strain evidence="13">MELC-2E11</strain>
        <tissue evidence="13">Siphon/mantle</tissue>
    </source>
</reference>
<feature type="transmembrane region" description="Helical" evidence="10">
    <location>
        <begin position="1216"/>
        <end position="1234"/>
    </location>
</feature>
<dbReference type="PANTHER" id="PTHR13800">
    <property type="entry name" value="TRANSIENT RECEPTOR POTENTIAL CATION CHANNEL, SUBFAMILY M, MEMBER 6"/>
    <property type="match status" value="1"/>
</dbReference>
<gene>
    <name evidence="13" type="ORF">MAR_029387</name>
</gene>
<keyword evidence="8" id="KW-0175">Coiled coil</keyword>
<evidence type="ECO:0000256" key="7">
    <source>
        <dbReference type="ARBA" id="ARBA00023303"/>
    </source>
</evidence>